<accession>A0A139HZ43</accession>
<dbReference type="InterPro" id="IPR022025">
    <property type="entry name" value="Amidoligase_2"/>
</dbReference>
<gene>
    <name evidence="1" type="ORF">AC579_7071</name>
</gene>
<comment type="caution">
    <text evidence="1">The sequence shown here is derived from an EMBL/GenBank/DDBJ whole genome shotgun (WGS) entry which is preliminary data.</text>
</comment>
<dbReference type="PANTHER" id="PTHR36847">
    <property type="entry name" value="AMIDOLIGASE ENZYME"/>
    <property type="match status" value="1"/>
</dbReference>
<dbReference type="STRING" id="113226.A0A139HZ43"/>
<keyword evidence="2" id="KW-1185">Reference proteome</keyword>
<dbReference type="PANTHER" id="PTHR36847:SF1">
    <property type="entry name" value="AMIDOLIGASE ENZYME"/>
    <property type="match status" value="1"/>
</dbReference>
<protein>
    <recommendedName>
        <fullName evidence="3">Amidoligase enzyme</fullName>
    </recommendedName>
</protein>
<organism evidence="1 2">
    <name type="scientific">Pseudocercospora musae</name>
    <dbReference type="NCBI Taxonomy" id="113226"/>
    <lineage>
        <taxon>Eukaryota</taxon>
        <taxon>Fungi</taxon>
        <taxon>Dikarya</taxon>
        <taxon>Ascomycota</taxon>
        <taxon>Pezizomycotina</taxon>
        <taxon>Dothideomycetes</taxon>
        <taxon>Dothideomycetidae</taxon>
        <taxon>Mycosphaerellales</taxon>
        <taxon>Mycosphaerellaceae</taxon>
        <taxon>Pseudocercospora</taxon>
    </lineage>
</organism>
<proteinExistence type="predicted"/>
<sequence>MPLFNRTTAVAADSSLRPTLGVELECLLIQDLSCTPDGHKSSLAHSRTLIHEALCQRMNGICATCGKSHPFSLPLNPVVDIDQHNKDPSKYSKWSVVADESLGLTNNQRMSLRKPARTHAMEIVSRIMESDSNLPTTTDDSRPDHMHEITYQEEIRSVLHALTDYFNRPQSPHSAAYRLTVNETCGLHVHIGNGNTSFPLTTVKNLLAISVANEKQIDSMHSRSRIDGRTLRTGPMTSVTGAFESKAYNVPWSARFTSLENAIRHDEGETFLQHPDHYWRKRLDLEAAAFINDLESRLILIAEAQALPHLKHLQGEERPIVNLQNLAAFNSRGREKSDADVDARKKSTIEFRQHAGTLHSEEVVAWVDFLLHLTRYAHNNIEGHVQEPAQQTMDISGLFELLGFDSNDPTYVHYQRVTQPGKGGASDWARSYWEHEAGLAIAFPESDRLRQVWLHCIRDCANDRSLEAVRRRIGAKVQALCYG</sequence>
<dbReference type="AlphaFoldDB" id="A0A139HZ43"/>
<evidence type="ECO:0000313" key="1">
    <source>
        <dbReference type="EMBL" id="KXT07760.1"/>
    </source>
</evidence>
<dbReference type="Proteomes" id="UP000073492">
    <property type="component" value="Unassembled WGS sequence"/>
</dbReference>
<reference evidence="1 2" key="1">
    <citation type="submission" date="2015-07" db="EMBL/GenBank/DDBJ databases">
        <title>Comparative genomics of the Sigatoka disease complex on banana suggests a link between parallel evolutionary changes in Pseudocercospora fijiensis and Pseudocercospora eumusae and increased virulence on the banana host.</title>
        <authorList>
            <person name="Chang T.-C."/>
            <person name="Salvucci A."/>
            <person name="Crous P.W."/>
            <person name="Stergiopoulos I."/>
        </authorList>
    </citation>
    <scope>NUCLEOTIDE SEQUENCE [LARGE SCALE GENOMIC DNA]</scope>
    <source>
        <strain evidence="1 2">CBS 116634</strain>
    </source>
</reference>
<dbReference type="Pfam" id="PF12224">
    <property type="entry name" value="Amidoligase_2"/>
    <property type="match status" value="1"/>
</dbReference>
<evidence type="ECO:0000313" key="2">
    <source>
        <dbReference type="Proteomes" id="UP000073492"/>
    </source>
</evidence>
<dbReference type="EMBL" id="LFZO01000533">
    <property type="protein sequence ID" value="KXT07760.1"/>
    <property type="molecule type" value="Genomic_DNA"/>
</dbReference>
<dbReference type="OrthoDB" id="412402at2759"/>
<name>A0A139HZ43_9PEZI</name>
<evidence type="ECO:0008006" key="3">
    <source>
        <dbReference type="Google" id="ProtNLM"/>
    </source>
</evidence>